<organism evidence="1 2">
    <name type="scientific">Schinkia azotoformans LMG 9581</name>
    <dbReference type="NCBI Taxonomy" id="1131731"/>
    <lineage>
        <taxon>Bacteria</taxon>
        <taxon>Bacillati</taxon>
        <taxon>Bacillota</taxon>
        <taxon>Bacilli</taxon>
        <taxon>Bacillales</taxon>
        <taxon>Bacillaceae</taxon>
        <taxon>Calidifontibacillus/Schinkia group</taxon>
        <taxon>Schinkia</taxon>
    </lineage>
</organism>
<keyword evidence="2" id="KW-1185">Reference proteome</keyword>
<dbReference type="STRING" id="1131731.BAZO_09531"/>
<dbReference type="RefSeq" id="WP_003331197.1">
    <property type="nucleotide sequence ID" value="NZ_AJLR01000048.1"/>
</dbReference>
<protein>
    <submittedName>
        <fullName evidence="1">Uncharacterized protein</fullName>
    </submittedName>
</protein>
<gene>
    <name evidence="1" type="ORF">BAZO_09531</name>
</gene>
<proteinExistence type="predicted"/>
<dbReference type="PATRIC" id="fig|1131731.3.peg.1996"/>
<dbReference type="AlphaFoldDB" id="K6DH22"/>
<reference evidence="1 2" key="1">
    <citation type="journal article" date="2012" name="Front. Microbiol.">
        <title>Redundancy and modularity in membrane-associated dissimilatory nitrate reduction in Bacillus.</title>
        <authorList>
            <person name="Heylen K."/>
            <person name="Keltjens J."/>
        </authorList>
    </citation>
    <scope>NUCLEOTIDE SEQUENCE [LARGE SCALE GENOMIC DNA]</scope>
    <source>
        <strain evidence="1 2">LMG 9581</strain>
    </source>
</reference>
<accession>K6DH22</accession>
<name>K6DH22_SCHAZ</name>
<evidence type="ECO:0000313" key="1">
    <source>
        <dbReference type="EMBL" id="EKN67393.1"/>
    </source>
</evidence>
<dbReference type="EMBL" id="AJLR01000048">
    <property type="protein sequence ID" value="EKN67393.1"/>
    <property type="molecule type" value="Genomic_DNA"/>
</dbReference>
<dbReference type="Proteomes" id="UP000006315">
    <property type="component" value="Unassembled WGS sequence"/>
</dbReference>
<evidence type="ECO:0000313" key="2">
    <source>
        <dbReference type="Proteomes" id="UP000006315"/>
    </source>
</evidence>
<comment type="caution">
    <text evidence="1">The sequence shown here is derived from an EMBL/GenBank/DDBJ whole genome shotgun (WGS) entry which is preliminary data.</text>
</comment>
<sequence>MNRSEFEAKLNEVYGGTVKPLNSYINERATLCFKCEQCGLKFFGKPSHIVGKEHQRHECGMPYGDHYGERLTKVSVTHNRKKNKSAVIKPEEFNRLIWEDYSYQQIAQELQVNPNIIKDYFKDEGLI</sequence>